<keyword evidence="1" id="KW-0472">Membrane</keyword>
<keyword evidence="1" id="KW-1133">Transmembrane helix</keyword>
<keyword evidence="3" id="KW-1185">Reference proteome</keyword>
<feature type="transmembrane region" description="Helical" evidence="1">
    <location>
        <begin position="188"/>
        <end position="206"/>
    </location>
</feature>
<reference evidence="2 3" key="1">
    <citation type="submission" date="2019-10" db="EMBL/GenBank/DDBJ databases">
        <title>Genome Sequences from Six Type Strain Members of the Archaeal Family Sulfolobaceae: Acidianus ambivalens, Acidianus infernus, Metallosphaera prunae, Stygiolobus azoricus, Sulfolobus metallicus, and Sulfurisphaera ohwakuensis.</title>
        <authorList>
            <person name="Counts J.A."/>
            <person name="Kelly R.M."/>
        </authorList>
    </citation>
    <scope>NUCLEOTIDE SEQUENCE [LARGE SCALE GENOMIC DNA]</scope>
    <source>
        <strain evidence="2 3">FC6</strain>
    </source>
</reference>
<evidence type="ECO:0000313" key="2">
    <source>
        <dbReference type="EMBL" id="QGR19984.1"/>
    </source>
</evidence>
<sequence length="213" mass="23385">MLFSLVIIQALYPYVLTSLGETSYLVKFLLEGPVIVNIIYNNSNILIDSNTTLTLSGKITLKALPTSLGYVVLIDGRKVSNTSLNINGPTTINITAIPSYVNLSVYVFGKGVVTVQLSNGSSYSISENKTFTVKNYTFVYINAPFNQNVIFNHNIESNFYVVLLNGSTSINVTFLPNKNISPQSKTQLNLTGIALGIIALAFYLFFRRKSSSN</sequence>
<dbReference type="Proteomes" id="UP000423396">
    <property type="component" value="Chromosome"/>
</dbReference>
<evidence type="ECO:0000313" key="3">
    <source>
        <dbReference type="Proteomes" id="UP000423396"/>
    </source>
</evidence>
<protein>
    <submittedName>
        <fullName evidence="2">Uncharacterized protein</fullName>
    </submittedName>
</protein>
<proteinExistence type="predicted"/>
<accession>A0A650CQ61</accession>
<gene>
    <name evidence="2" type="ORF">D1868_08300</name>
</gene>
<dbReference type="AlphaFoldDB" id="A0A650CQ61"/>
<dbReference type="KEGG" id="sazo:D1868_08300"/>
<organism evidence="2 3">
    <name type="scientific">Stygiolobus azoricus</name>
    <dbReference type="NCBI Taxonomy" id="41675"/>
    <lineage>
        <taxon>Archaea</taxon>
        <taxon>Thermoproteota</taxon>
        <taxon>Thermoprotei</taxon>
        <taxon>Sulfolobales</taxon>
        <taxon>Sulfolobaceae</taxon>
        <taxon>Stygiolobus</taxon>
    </lineage>
</organism>
<evidence type="ECO:0000256" key="1">
    <source>
        <dbReference type="SAM" id="Phobius"/>
    </source>
</evidence>
<dbReference type="EMBL" id="CP045483">
    <property type="protein sequence ID" value="QGR19984.1"/>
    <property type="molecule type" value="Genomic_DNA"/>
</dbReference>
<name>A0A650CQ61_9CREN</name>
<keyword evidence="1" id="KW-0812">Transmembrane</keyword>